<sequence length="1308" mass="145138">MDNRIFLKSEKGYFGEGDFRFGGCFIPEILYPALNDLQKAYKQIFQTKGFQKELKRLLKTFVGRPTPLIYAKNASEILENEIYLKFEGLANTGAHKINNALAQVLLAKRMKKTHIIAETGAGQHGVAVASVCAFLKMPCTIFMGATDIQRQRPNVFIMEQFGAEVVAVESGTKTLKDAVNEALRQWSKVPHEYFYVLGSALGPYPYPDIVRDSQSIIGKEIKKQIKKALGKYLNTFLPDYVVACVGGGSNSMGAFSAFLEDMEVKLVGVEAGGDDFKANKHAMRLAENSGASIGIAHGYRSYFLQDKHGQISNTHSISAGLDYAGVGPQLAHLKHIGRVEFMAASDDSALEALQFFARHEGILPALESSHALAGVLEIAKKEKNKIIVVNVSGRGDKDIFITAKALCMNAWRDFLESELQSVEKLLKQKNKPKEVVVQEENDEEESKQRQNELKLALQDISHEDMSLVYSTDTENDDTKAQDTQHLTSTQVDSTIQIQDDKSLHKLDMQDLSSMTLDSISEQSLEKLDSMLSNQGVESRANSENLESKAACHTERSEVSSMKSQLDFSLNTQNDKTLDSTDSTESAITEATDSIESTNCHIDLEQSEKEISSIDLESESKEFLENDENLESNQIPSQSPAPTQVVGNLDSNLTNTIDNTETNDTETIQDILKQSEVEQENNNLQTESIEDNLQDSQDSIESSEIENVADLIDTDSLNSNESDMESSHKEPLHFLTTDSNIESDLLETTPSSNNTQEANMQALRFLQGNDLQDSDTQDSSSLQDESDLQLDIMDQIDTEQEIISKEDSINPISEFSQETSDNTESLESTEIESSEISNEAEILSQDTEANLQGLIESDDTDISLESLLNENSNIVPNDDTQNLQDDVEQENIDSKDNMDSSEELAQQLLLDLQAMHESAPEALEDLQHLSTQYKQEDSTDELTQEPTETDTTNDELGLNDIENIESSTIEKCKNAIETSDTQESILNTDITDNMQEDELELAKDISLDNVSTENTQQIDTHESPININAFDEMLGLESLDSTNETTQDSGILDSLLNAETISQDDLNIGLMTSEDSVSPLMQTNDLDLDSNETNGADDIRDDFDLEESDMQIDTFTQDSTQENSVELDEHKEATQEHVNIQDSMTDENITTDTLESNPFHSTQDDDMASLTQTDDLLDHMDSTHDDLESLEQEIENELAGIFTDTIEDIDDTKQSNENNASIDSNNEVNISDSESNIETDFLSSDSSSDTQSDILAENLDATEDSNTQDSKDEATNNQTLSYINTNIAKSRVFKTDPELSKICGKSLKS</sequence>
<feature type="region of interest" description="Disordered" evidence="12">
    <location>
        <begin position="805"/>
        <end position="840"/>
    </location>
</feature>
<evidence type="ECO:0000256" key="1">
    <source>
        <dbReference type="ARBA" id="ARBA00001933"/>
    </source>
</evidence>
<feature type="compositionally biased region" description="Polar residues" evidence="12">
    <location>
        <begin position="809"/>
        <end position="819"/>
    </location>
</feature>
<evidence type="ECO:0000256" key="12">
    <source>
        <dbReference type="SAM" id="MobiDB-lite"/>
    </source>
</evidence>
<dbReference type="HAMAP" id="MF_00133">
    <property type="entry name" value="Trp_synth_beta"/>
    <property type="match status" value="1"/>
</dbReference>
<dbReference type="GO" id="GO:0004834">
    <property type="term" value="F:tryptophan synthase activity"/>
    <property type="evidence" value="ECO:0007669"/>
    <property type="project" value="UniProtKB-UniRule"/>
</dbReference>
<dbReference type="InterPro" id="IPR006654">
    <property type="entry name" value="Trp_synth_beta"/>
</dbReference>
<feature type="compositionally biased region" description="Basic and acidic residues" evidence="12">
    <location>
        <begin position="545"/>
        <end position="557"/>
    </location>
</feature>
<evidence type="ECO:0000313" key="15">
    <source>
        <dbReference type="Proteomes" id="UP000029870"/>
    </source>
</evidence>
<keyword evidence="6 11" id="KW-0822">Tryptophan biosynthesis</keyword>
<reference evidence="14 15" key="1">
    <citation type="journal article" date="2014" name="Genome Announc.">
        <title>Draft genome sequences of eight enterohepatic helicobacter species isolated from both laboratory and wild rodents.</title>
        <authorList>
            <person name="Sheh A."/>
            <person name="Shen Z."/>
            <person name="Fox J.G."/>
        </authorList>
    </citation>
    <scope>NUCLEOTIDE SEQUENCE [LARGE SCALE GENOMIC DNA]</scope>
    <source>
        <strain evidence="14 15">Missouri</strain>
    </source>
</reference>
<feature type="compositionally biased region" description="Basic and acidic residues" evidence="12">
    <location>
        <begin position="601"/>
        <end position="623"/>
    </location>
</feature>
<feature type="compositionally biased region" description="Polar residues" evidence="12">
    <location>
        <begin position="532"/>
        <end position="544"/>
    </location>
</feature>
<dbReference type="PROSITE" id="PS00168">
    <property type="entry name" value="TRP_SYNTHASE_BETA"/>
    <property type="match status" value="1"/>
</dbReference>
<organism evidence="14 15">
    <name type="scientific">Helicobacter bilis</name>
    <dbReference type="NCBI Taxonomy" id="37372"/>
    <lineage>
        <taxon>Bacteria</taxon>
        <taxon>Pseudomonadati</taxon>
        <taxon>Campylobacterota</taxon>
        <taxon>Epsilonproteobacteria</taxon>
        <taxon>Campylobacterales</taxon>
        <taxon>Helicobacteraceae</taxon>
        <taxon>Helicobacter</taxon>
    </lineage>
</organism>
<feature type="compositionally biased region" description="Polar residues" evidence="12">
    <location>
        <begin position="1135"/>
        <end position="1160"/>
    </location>
</feature>
<dbReference type="NCBIfam" id="TIGR00263">
    <property type="entry name" value="trpB"/>
    <property type="match status" value="1"/>
</dbReference>
<dbReference type="EMBL" id="JRPH02000002">
    <property type="protein sequence ID" value="TLE06262.1"/>
    <property type="molecule type" value="Genomic_DNA"/>
</dbReference>
<name>A0A6D2CH55_9HELI</name>
<feature type="compositionally biased region" description="Polar residues" evidence="12">
    <location>
        <begin position="1214"/>
        <end position="1231"/>
    </location>
</feature>
<keyword evidence="7 11" id="KW-0663">Pyridoxal phosphate</keyword>
<keyword evidence="9 11" id="KW-0456">Lyase</keyword>
<dbReference type="EC" id="4.2.1.20" evidence="11"/>
<comment type="pathway">
    <text evidence="2 11">Amino-acid biosynthesis; L-tryptophan biosynthesis; L-tryptophan from chorismate: step 5/5.</text>
</comment>
<feature type="compositionally biased region" description="Polar residues" evidence="12">
    <location>
        <begin position="483"/>
        <end position="494"/>
    </location>
</feature>
<feature type="compositionally biased region" description="Polar residues" evidence="12">
    <location>
        <begin position="630"/>
        <end position="642"/>
    </location>
</feature>
<dbReference type="InterPro" id="IPR001926">
    <property type="entry name" value="TrpB-like_PALP"/>
</dbReference>
<evidence type="ECO:0000256" key="6">
    <source>
        <dbReference type="ARBA" id="ARBA00022822"/>
    </source>
</evidence>
<dbReference type="InterPro" id="IPR023026">
    <property type="entry name" value="Trp_synth_beta/beta-like"/>
</dbReference>
<evidence type="ECO:0000256" key="2">
    <source>
        <dbReference type="ARBA" id="ARBA00004733"/>
    </source>
</evidence>
<evidence type="ECO:0000259" key="13">
    <source>
        <dbReference type="Pfam" id="PF00291"/>
    </source>
</evidence>
<feature type="domain" description="Tryptophan synthase beta chain-like PALP" evidence="13">
    <location>
        <begin position="62"/>
        <end position="393"/>
    </location>
</feature>
<evidence type="ECO:0000256" key="8">
    <source>
        <dbReference type="ARBA" id="ARBA00023141"/>
    </source>
</evidence>
<evidence type="ECO:0000256" key="4">
    <source>
        <dbReference type="ARBA" id="ARBA00011270"/>
    </source>
</evidence>
<dbReference type="Gene3D" id="3.40.50.1100">
    <property type="match status" value="2"/>
</dbReference>
<dbReference type="UniPathway" id="UPA00035">
    <property type="reaction ID" value="UER00044"/>
</dbReference>
<accession>A0A6D2CH55</accession>
<dbReference type="GO" id="GO:0005737">
    <property type="term" value="C:cytoplasm"/>
    <property type="evidence" value="ECO:0007669"/>
    <property type="project" value="TreeGrafter"/>
</dbReference>
<proteinExistence type="inferred from homology"/>
<feature type="modified residue" description="N6-(pyridoxal phosphate)lysine" evidence="11">
    <location>
        <position position="96"/>
    </location>
</feature>
<feature type="compositionally biased region" description="Polar residues" evidence="12">
    <location>
        <begin position="1114"/>
        <end position="1123"/>
    </location>
</feature>
<feature type="region of interest" description="Disordered" evidence="12">
    <location>
        <begin position="472"/>
        <end position="494"/>
    </location>
</feature>
<dbReference type="SUPFAM" id="SSF53686">
    <property type="entry name" value="Tryptophan synthase beta subunit-like PLP-dependent enzymes"/>
    <property type="match status" value="1"/>
</dbReference>
<dbReference type="PANTHER" id="PTHR48077:SF3">
    <property type="entry name" value="TRYPTOPHAN SYNTHASE"/>
    <property type="match status" value="1"/>
</dbReference>
<protein>
    <recommendedName>
        <fullName evidence="11">Tryptophan synthase beta chain</fullName>
        <ecNumber evidence="11">4.2.1.20</ecNumber>
    </recommendedName>
</protein>
<feature type="region of interest" description="Disordered" evidence="12">
    <location>
        <begin position="1212"/>
        <end position="1231"/>
    </location>
</feature>
<dbReference type="CDD" id="cd06446">
    <property type="entry name" value="Trp-synth_B"/>
    <property type="match status" value="1"/>
</dbReference>
<evidence type="ECO:0000256" key="7">
    <source>
        <dbReference type="ARBA" id="ARBA00022898"/>
    </source>
</evidence>
<dbReference type="FunFam" id="3.40.50.1100:FF:000004">
    <property type="entry name" value="Tryptophan synthase beta chain"/>
    <property type="match status" value="1"/>
</dbReference>
<comment type="function">
    <text evidence="11">The beta subunit is responsible for the synthesis of L-tryptophan from indole and L-serine.</text>
</comment>
<comment type="subunit">
    <text evidence="4 11">Tetramer of two alpha and two beta chains.</text>
</comment>
<comment type="similarity">
    <text evidence="3 11">Belongs to the TrpB family.</text>
</comment>
<comment type="cofactor">
    <cofactor evidence="1 11">
        <name>pyridoxal 5'-phosphate</name>
        <dbReference type="ChEBI" id="CHEBI:597326"/>
    </cofactor>
</comment>
<evidence type="ECO:0000256" key="10">
    <source>
        <dbReference type="ARBA" id="ARBA00049047"/>
    </source>
</evidence>
<feature type="region of interest" description="Disordered" evidence="12">
    <location>
        <begin position="932"/>
        <end position="954"/>
    </location>
</feature>
<evidence type="ECO:0000313" key="14">
    <source>
        <dbReference type="EMBL" id="TLE06262.1"/>
    </source>
</evidence>
<evidence type="ECO:0000256" key="9">
    <source>
        <dbReference type="ARBA" id="ARBA00023239"/>
    </source>
</evidence>
<dbReference type="Proteomes" id="UP000029870">
    <property type="component" value="Unassembled WGS sequence"/>
</dbReference>
<dbReference type="InterPro" id="IPR006653">
    <property type="entry name" value="Trp_synth_b_CS"/>
</dbReference>
<gene>
    <name evidence="11 14" type="primary">trpB</name>
    <name evidence="14" type="ORF">LS77_000835</name>
</gene>
<evidence type="ECO:0000256" key="11">
    <source>
        <dbReference type="HAMAP-Rule" id="MF_00133"/>
    </source>
</evidence>
<feature type="compositionally biased region" description="Polar residues" evidence="12">
    <location>
        <begin position="558"/>
        <end position="599"/>
    </location>
</feature>
<comment type="catalytic activity">
    <reaction evidence="10 11">
        <text>(1S,2R)-1-C-(indol-3-yl)glycerol 3-phosphate + L-serine = D-glyceraldehyde 3-phosphate + L-tryptophan + H2O</text>
        <dbReference type="Rhea" id="RHEA:10532"/>
        <dbReference type="ChEBI" id="CHEBI:15377"/>
        <dbReference type="ChEBI" id="CHEBI:33384"/>
        <dbReference type="ChEBI" id="CHEBI:57912"/>
        <dbReference type="ChEBI" id="CHEBI:58866"/>
        <dbReference type="ChEBI" id="CHEBI:59776"/>
        <dbReference type="EC" id="4.2.1.20"/>
    </reaction>
</comment>
<keyword evidence="5 11" id="KW-0028">Amino-acid biosynthesis</keyword>
<evidence type="ECO:0000256" key="5">
    <source>
        <dbReference type="ARBA" id="ARBA00022605"/>
    </source>
</evidence>
<evidence type="ECO:0000256" key="3">
    <source>
        <dbReference type="ARBA" id="ARBA00009982"/>
    </source>
</evidence>
<dbReference type="Pfam" id="PF00291">
    <property type="entry name" value="PALP"/>
    <property type="match status" value="1"/>
</dbReference>
<comment type="caution">
    <text evidence="14">The sequence shown here is derived from an EMBL/GenBank/DDBJ whole genome shotgun (WGS) entry which is preliminary data.</text>
</comment>
<feature type="region of interest" description="Disordered" evidence="12">
    <location>
        <begin position="532"/>
        <end position="642"/>
    </location>
</feature>
<feature type="region of interest" description="Disordered" evidence="12">
    <location>
        <begin position="1114"/>
        <end position="1165"/>
    </location>
</feature>
<feature type="region of interest" description="Disordered" evidence="12">
    <location>
        <begin position="431"/>
        <end position="452"/>
    </location>
</feature>
<keyword evidence="8 11" id="KW-0057">Aromatic amino acid biosynthesis</keyword>
<dbReference type="PANTHER" id="PTHR48077">
    <property type="entry name" value="TRYPTOPHAN SYNTHASE-RELATED"/>
    <property type="match status" value="1"/>
</dbReference>
<dbReference type="InterPro" id="IPR036052">
    <property type="entry name" value="TrpB-like_PALP_sf"/>
</dbReference>
<feature type="compositionally biased region" description="Acidic residues" evidence="12">
    <location>
        <begin position="937"/>
        <end position="952"/>
    </location>
</feature>